<keyword evidence="2" id="KW-1185">Reference proteome</keyword>
<feature type="non-terminal residue" evidence="1">
    <location>
        <position position="1"/>
    </location>
</feature>
<gene>
    <name evidence="1" type="ORF">GMARGA_LOCUS31583</name>
</gene>
<accession>A0ABN7WIX1</accession>
<comment type="caution">
    <text evidence="1">The sequence shown here is derived from an EMBL/GenBank/DDBJ whole genome shotgun (WGS) entry which is preliminary data.</text>
</comment>
<protein>
    <submittedName>
        <fullName evidence="1">21488_t:CDS:1</fullName>
    </submittedName>
</protein>
<proteinExistence type="predicted"/>
<evidence type="ECO:0000313" key="2">
    <source>
        <dbReference type="Proteomes" id="UP000789901"/>
    </source>
</evidence>
<organism evidence="1 2">
    <name type="scientific">Gigaspora margarita</name>
    <dbReference type="NCBI Taxonomy" id="4874"/>
    <lineage>
        <taxon>Eukaryota</taxon>
        <taxon>Fungi</taxon>
        <taxon>Fungi incertae sedis</taxon>
        <taxon>Mucoromycota</taxon>
        <taxon>Glomeromycotina</taxon>
        <taxon>Glomeromycetes</taxon>
        <taxon>Diversisporales</taxon>
        <taxon>Gigasporaceae</taxon>
        <taxon>Gigaspora</taxon>
    </lineage>
</organism>
<evidence type="ECO:0000313" key="1">
    <source>
        <dbReference type="EMBL" id="CAG8833485.1"/>
    </source>
</evidence>
<dbReference type="EMBL" id="CAJVQB010047479">
    <property type="protein sequence ID" value="CAG8833485.1"/>
    <property type="molecule type" value="Genomic_DNA"/>
</dbReference>
<reference evidence="1 2" key="1">
    <citation type="submission" date="2021-06" db="EMBL/GenBank/DDBJ databases">
        <authorList>
            <person name="Kallberg Y."/>
            <person name="Tangrot J."/>
            <person name="Rosling A."/>
        </authorList>
    </citation>
    <scope>NUCLEOTIDE SEQUENCE [LARGE SCALE GENOMIC DNA]</scope>
    <source>
        <strain evidence="1 2">120-4 pot B 10/14</strain>
    </source>
</reference>
<dbReference type="Proteomes" id="UP000789901">
    <property type="component" value="Unassembled WGS sequence"/>
</dbReference>
<sequence length="42" mass="4606">TVICSSFPSSLSQVFAGCWVDGSSTRQEKVLTNYCLTKDFLS</sequence>
<name>A0ABN7WIX1_GIGMA</name>